<protein>
    <submittedName>
        <fullName evidence="2">Uncharacterized protein</fullName>
    </submittedName>
</protein>
<evidence type="ECO:0000313" key="3">
    <source>
        <dbReference type="Proteomes" id="UP001152519"/>
    </source>
</evidence>
<dbReference type="AlphaFoldDB" id="A0A9W4DSN2"/>
<evidence type="ECO:0000313" key="2">
    <source>
        <dbReference type="EMBL" id="CAG6393234.1"/>
    </source>
</evidence>
<keyword evidence="3" id="KW-1185">Reference proteome</keyword>
<name>A0A9W4DSN2_9ACTN</name>
<feature type="compositionally biased region" description="Low complexity" evidence="1">
    <location>
        <begin position="36"/>
        <end position="46"/>
    </location>
</feature>
<feature type="compositionally biased region" description="Gly residues" evidence="1">
    <location>
        <begin position="12"/>
        <end position="21"/>
    </location>
</feature>
<reference evidence="2" key="1">
    <citation type="submission" date="2021-05" db="EMBL/GenBank/DDBJ databases">
        <authorList>
            <person name="Arsene-Ploetze F."/>
        </authorList>
    </citation>
    <scope>NUCLEOTIDE SEQUENCE</scope>
    <source>
        <strain evidence="2">DSM 42138</strain>
    </source>
</reference>
<gene>
    <name evidence="2" type="ORF">SCOCK_20265</name>
</gene>
<feature type="region of interest" description="Disordered" evidence="1">
    <location>
        <begin position="1"/>
        <end position="122"/>
    </location>
</feature>
<sequence>MGAGADARPGVGRLGLRGAPGAGQDDAGAGRGGGARAALADQAGLRPRGHSDHRRHPRRHGDRSGGGGRRGRAGRRRRRRERPGARAARRVRTAAGRRRAVVPVPHTFHPQGAVYGRPPAGR</sequence>
<dbReference type="EMBL" id="CAJSLV010000048">
    <property type="protein sequence ID" value="CAG6393234.1"/>
    <property type="molecule type" value="Genomic_DNA"/>
</dbReference>
<evidence type="ECO:0000256" key="1">
    <source>
        <dbReference type="SAM" id="MobiDB-lite"/>
    </source>
</evidence>
<proteinExistence type="predicted"/>
<organism evidence="2 3">
    <name type="scientific">Actinacidiphila cocklensis</name>
    <dbReference type="NCBI Taxonomy" id="887465"/>
    <lineage>
        <taxon>Bacteria</taxon>
        <taxon>Bacillati</taxon>
        <taxon>Actinomycetota</taxon>
        <taxon>Actinomycetes</taxon>
        <taxon>Kitasatosporales</taxon>
        <taxon>Streptomycetaceae</taxon>
        <taxon>Actinacidiphila</taxon>
    </lineage>
</organism>
<feature type="compositionally biased region" description="Basic residues" evidence="1">
    <location>
        <begin position="69"/>
        <end position="100"/>
    </location>
</feature>
<comment type="caution">
    <text evidence="2">The sequence shown here is derived from an EMBL/GenBank/DDBJ whole genome shotgun (WGS) entry which is preliminary data.</text>
</comment>
<feature type="compositionally biased region" description="Basic residues" evidence="1">
    <location>
        <begin position="47"/>
        <end position="61"/>
    </location>
</feature>
<accession>A0A9W4DSN2</accession>
<dbReference type="Proteomes" id="UP001152519">
    <property type="component" value="Unassembled WGS sequence"/>
</dbReference>